<dbReference type="AlphaFoldDB" id="A0A9W9K7I3"/>
<keyword evidence="1" id="KW-0472">Membrane</keyword>
<comment type="caution">
    <text evidence="2">The sequence shown here is derived from an EMBL/GenBank/DDBJ whole genome shotgun (WGS) entry which is preliminary data.</text>
</comment>
<feature type="transmembrane region" description="Helical" evidence="1">
    <location>
        <begin position="39"/>
        <end position="60"/>
    </location>
</feature>
<evidence type="ECO:0000313" key="3">
    <source>
        <dbReference type="Proteomes" id="UP001141434"/>
    </source>
</evidence>
<dbReference type="EMBL" id="JAPMSZ010000007">
    <property type="protein sequence ID" value="KAJ5095998.1"/>
    <property type="molecule type" value="Genomic_DNA"/>
</dbReference>
<keyword evidence="1" id="KW-1133">Transmembrane helix</keyword>
<evidence type="ECO:0000313" key="2">
    <source>
        <dbReference type="EMBL" id="KAJ5095998.1"/>
    </source>
</evidence>
<proteinExistence type="predicted"/>
<name>A0A9W9K7I3_9EURO</name>
<keyword evidence="1" id="KW-0812">Transmembrane</keyword>
<dbReference type="Proteomes" id="UP001141434">
    <property type="component" value="Unassembled WGS sequence"/>
</dbReference>
<reference evidence="2" key="1">
    <citation type="submission" date="2022-11" db="EMBL/GenBank/DDBJ databases">
        <authorList>
            <person name="Petersen C."/>
        </authorList>
    </citation>
    <scope>NUCLEOTIDE SEQUENCE</scope>
    <source>
        <strain evidence="2">IBT 34128</strain>
    </source>
</reference>
<feature type="transmembrane region" description="Helical" evidence="1">
    <location>
        <begin position="109"/>
        <end position="127"/>
    </location>
</feature>
<dbReference type="Pfam" id="PF20345">
    <property type="entry name" value="DUF6640"/>
    <property type="match status" value="1"/>
</dbReference>
<organism evidence="2 3">
    <name type="scientific">Penicillium alfredii</name>
    <dbReference type="NCBI Taxonomy" id="1506179"/>
    <lineage>
        <taxon>Eukaryota</taxon>
        <taxon>Fungi</taxon>
        <taxon>Dikarya</taxon>
        <taxon>Ascomycota</taxon>
        <taxon>Pezizomycotina</taxon>
        <taxon>Eurotiomycetes</taxon>
        <taxon>Eurotiomycetidae</taxon>
        <taxon>Eurotiales</taxon>
        <taxon>Aspergillaceae</taxon>
        <taxon>Penicillium</taxon>
    </lineage>
</organism>
<dbReference type="RefSeq" id="XP_056511549.1">
    <property type="nucleotide sequence ID" value="XM_056655936.1"/>
</dbReference>
<evidence type="ECO:0000256" key="1">
    <source>
        <dbReference type="SAM" id="Phobius"/>
    </source>
</evidence>
<dbReference type="OrthoDB" id="2819018at2759"/>
<reference evidence="2" key="2">
    <citation type="journal article" date="2023" name="IMA Fungus">
        <title>Comparative genomic study of the Penicillium genus elucidates a diverse pangenome and 15 lateral gene transfer events.</title>
        <authorList>
            <person name="Petersen C."/>
            <person name="Sorensen T."/>
            <person name="Nielsen M.R."/>
            <person name="Sondergaard T.E."/>
            <person name="Sorensen J.L."/>
            <person name="Fitzpatrick D.A."/>
            <person name="Frisvad J.C."/>
            <person name="Nielsen K.L."/>
        </authorList>
    </citation>
    <scope>NUCLEOTIDE SEQUENCE</scope>
    <source>
        <strain evidence="2">IBT 34128</strain>
    </source>
</reference>
<feature type="transmembrane region" description="Helical" evidence="1">
    <location>
        <begin position="72"/>
        <end position="93"/>
    </location>
</feature>
<accession>A0A9W9K7I3</accession>
<dbReference type="InterPro" id="IPR046580">
    <property type="entry name" value="DUF6640"/>
</dbReference>
<protein>
    <submittedName>
        <fullName evidence="2">Uncharacterized protein</fullName>
    </submittedName>
</protein>
<gene>
    <name evidence="2" type="ORF">NUU61_005354</name>
</gene>
<sequence length="137" mass="15397">MPSLGRALITIAAISNVISPFLADFNHTHIYNPRWTGHAKYHTGQTLSFGVLLGISTLYYTWKEPRGKPESLWVAAWLGTMYWVTSLSAVLYPNTKAVDPEFGDGFPQLWVNTAHLTFVWGGLYLALAREGARQKRE</sequence>
<keyword evidence="3" id="KW-1185">Reference proteome</keyword>
<dbReference type="GeneID" id="81395104"/>